<dbReference type="SUPFAM" id="SSF51905">
    <property type="entry name" value="FAD/NAD(P)-binding domain"/>
    <property type="match status" value="1"/>
</dbReference>
<dbReference type="EMBL" id="BMIH01000005">
    <property type="protein sequence ID" value="GGB41085.1"/>
    <property type="molecule type" value="Genomic_DNA"/>
</dbReference>
<dbReference type="AlphaFoldDB" id="A0A916TDA6"/>
<evidence type="ECO:0000259" key="3">
    <source>
        <dbReference type="Pfam" id="PF01494"/>
    </source>
</evidence>
<keyword evidence="1" id="KW-0560">Oxidoreductase</keyword>
<dbReference type="RefSeq" id="WP_188660517.1">
    <property type="nucleotide sequence ID" value="NZ_BMIH01000005.1"/>
</dbReference>
<feature type="domain" description="FAD-binding" evidence="3">
    <location>
        <begin position="268"/>
        <end position="321"/>
    </location>
</feature>
<evidence type="ECO:0000313" key="5">
    <source>
        <dbReference type="Proteomes" id="UP000623067"/>
    </source>
</evidence>
<dbReference type="Pfam" id="PF01494">
    <property type="entry name" value="FAD_binding_3"/>
    <property type="match status" value="2"/>
</dbReference>
<dbReference type="GO" id="GO:0071949">
    <property type="term" value="F:FAD binding"/>
    <property type="evidence" value="ECO:0007669"/>
    <property type="project" value="InterPro"/>
</dbReference>
<dbReference type="PANTHER" id="PTHR13789:SF309">
    <property type="entry name" value="PUTATIVE (AFU_ORTHOLOGUE AFUA_6G14510)-RELATED"/>
    <property type="match status" value="1"/>
</dbReference>
<reference evidence="4" key="1">
    <citation type="journal article" date="2014" name="Int. J. Syst. Evol. Microbiol.">
        <title>Complete genome sequence of Corynebacterium casei LMG S-19264T (=DSM 44701T), isolated from a smear-ripened cheese.</title>
        <authorList>
            <consortium name="US DOE Joint Genome Institute (JGI-PGF)"/>
            <person name="Walter F."/>
            <person name="Albersmeier A."/>
            <person name="Kalinowski J."/>
            <person name="Ruckert C."/>
        </authorList>
    </citation>
    <scope>NUCLEOTIDE SEQUENCE</scope>
    <source>
        <strain evidence="4">CGMCC 1.15330</strain>
    </source>
</reference>
<dbReference type="InterPro" id="IPR036188">
    <property type="entry name" value="FAD/NAD-bd_sf"/>
</dbReference>
<feature type="domain" description="FAD-binding" evidence="3">
    <location>
        <begin position="4"/>
        <end position="73"/>
    </location>
</feature>
<dbReference type="PRINTS" id="PR00420">
    <property type="entry name" value="RNGMNOXGNASE"/>
</dbReference>
<dbReference type="PANTHER" id="PTHR13789">
    <property type="entry name" value="MONOOXYGENASE"/>
    <property type="match status" value="1"/>
</dbReference>
<dbReference type="GO" id="GO:0004497">
    <property type="term" value="F:monooxygenase activity"/>
    <property type="evidence" value="ECO:0007669"/>
    <property type="project" value="UniProtKB-KW"/>
</dbReference>
<proteinExistence type="predicted"/>
<evidence type="ECO:0000256" key="2">
    <source>
        <dbReference type="ARBA" id="ARBA00023033"/>
    </source>
</evidence>
<protein>
    <submittedName>
        <fullName evidence="4">Glutamate synthase</fullName>
    </submittedName>
</protein>
<organism evidence="4 5">
    <name type="scientific">Sphingomonas metalli</name>
    <dbReference type="NCBI Taxonomy" id="1779358"/>
    <lineage>
        <taxon>Bacteria</taxon>
        <taxon>Pseudomonadati</taxon>
        <taxon>Pseudomonadota</taxon>
        <taxon>Alphaproteobacteria</taxon>
        <taxon>Sphingomonadales</taxon>
        <taxon>Sphingomonadaceae</taxon>
        <taxon>Sphingomonas</taxon>
    </lineage>
</organism>
<keyword evidence="5" id="KW-1185">Reference proteome</keyword>
<accession>A0A916TDA6</accession>
<evidence type="ECO:0000313" key="4">
    <source>
        <dbReference type="EMBL" id="GGB41085.1"/>
    </source>
</evidence>
<sequence>MQRLEIAIAGCGPAGLAAALLLHRDGHRVTLFDRFEAPRPVGSGLMIQPTGLAVLGQLGLAEALLDHGARIARLHGEAGSSGRVVLAVRYAALGKRAGFGVGVHRATLFALLHGAVTGERIAIETGCAVTGSALLGNGRRRLLLDGGRSEGPFDLVVDALGTRTPLAPPCGRALAYGALWGTLDWPADGGFDPAALEQRYRRASVMVGVLPIGRPPGEERAQAAFFWSLRADRLEAWKAAGLAAWKAEVRTLWPATEPLLDQIESPDQLTFARYAHRTLPQPAEPGLIHLGDAWHSASPQLGQGANMALLDAYALALALRKAADVPAALAGTIARRRGHVRLYQALTALFTPVYQSDSRALPFLRDRLVGPLSKLWPATLIQAAMVSGTIGHPLRRLGLEPLGD</sequence>
<dbReference type="InterPro" id="IPR050493">
    <property type="entry name" value="FAD-dep_Monooxygenase_BioMet"/>
</dbReference>
<dbReference type="Gene3D" id="3.50.50.60">
    <property type="entry name" value="FAD/NAD(P)-binding domain"/>
    <property type="match status" value="1"/>
</dbReference>
<comment type="caution">
    <text evidence="4">The sequence shown here is derived from an EMBL/GenBank/DDBJ whole genome shotgun (WGS) entry which is preliminary data.</text>
</comment>
<reference evidence="4" key="2">
    <citation type="submission" date="2020-09" db="EMBL/GenBank/DDBJ databases">
        <authorList>
            <person name="Sun Q."/>
            <person name="Zhou Y."/>
        </authorList>
    </citation>
    <scope>NUCLEOTIDE SEQUENCE</scope>
    <source>
        <strain evidence="4">CGMCC 1.15330</strain>
    </source>
</reference>
<dbReference type="InterPro" id="IPR002938">
    <property type="entry name" value="FAD-bd"/>
</dbReference>
<gene>
    <name evidence="4" type="ORF">GCM10011380_33200</name>
</gene>
<keyword evidence="2" id="KW-0503">Monooxygenase</keyword>
<dbReference type="Proteomes" id="UP000623067">
    <property type="component" value="Unassembled WGS sequence"/>
</dbReference>
<name>A0A916TDA6_9SPHN</name>
<evidence type="ECO:0000256" key="1">
    <source>
        <dbReference type="ARBA" id="ARBA00023002"/>
    </source>
</evidence>